<comment type="caution">
    <text evidence="2">The sequence shown here is derived from an EMBL/GenBank/DDBJ whole genome shotgun (WGS) entry which is preliminary data.</text>
</comment>
<keyword evidence="1" id="KW-1133">Transmembrane helix</keyword>
<evidence type="ECO:0000313" key="2">
    <source>
        <dbReference type="EMBL" id="MVZ63317.1"/>
    </source>
</evidence>
<dbReference type="EMBL" id="WSQA01000012">
    <property type="protein sequence ID" value="MVZ63317.1"/>
    <property type="molecule type" value="Genomic_DNA"/>
</dbReference>
<dbReference type="OrthoDB" id="711121at2"/>
<evidence type="ECO:0000313" key="3">
    <source>
        <dbReference type="Proteomes" id="UP000435036"/>
    </source>
</evidence>
<keyword evidence="1" id="KW-0812">Transmembrane</keyword>
<accession>A0A6N8L1Y5</accession>
<reference evidence="2 3" key="1">
    <citation type="submission" date="2019-12" db="EMBL/GenBank/DDBJ databases">
        <authorList>
            <person name="Dong K."/>
        </authorList>
    </citation>
    <scope>NUCLEOTIDE SEQUENCE [LARGE SCALE GENOMIC DNA]</scope>
    <source>
        <strain evidence="2 3">JCM 31225</strain>
    </source>
</reference>
<dbReference type="Proteomes" id="UP000435036">
    <property type="component" value="Unassembled WGS sequence"/>
</dbReference>
<name>A0A6N8L1Y5_9SPHI</name>
<evidence type="ECO:0000256" key="1">
    <source>
        <dbReference type="SAM" id="Phobius"/>
    </source>
</evidence>
<gene>
    <name evidence="2" type="ORF">GQF63_14900</name>
</gene>
<sequence length="80" mass="9257">MKLTPLNIVLACVLVWAITEMGNETKPLFSWVWLLVLSVLLIFVDILFRVWIKDGQRLWTMQIGFVLIVGIISVLIKLQF</sequence>
<organism evidence="2 3">
    <name type="scientific">Sphingobacterium humi</name>
    <dbReference type="NCBI Taxonomy" id="1796905"/>
    <lineage>
        <taxon>Bacteria</taxon>
        <taxon>Pseudomonadati</taxon>
        <taxon>Bacteroidota</taxon>
        <taxon>Sphingobacteriia</taxon>
        <taxon>Sphingobacteriales</taxon>
        <taxon>Sphingobacteriaceae</taxon>
        <taxon>Sphingobacterium</taxon>
    </lineage>
</organism>
<keyword evidence="1" id="KW-0472">Membrane</keyword>
<feature type="transmembrane region" description="Helical" evidence="1">
    <location>
        <begin position="32"/>
        <end position="51"/>
    </location>
</feature>
<dbReference type="RefSeq" id="WP_160370037.1">
    <property type="nucleotide sequence ID" value="NZ_WSQA01000012.1"/>
</dbReference>
<dbReference type="AlphaFoldDB" id="A0A6N8L1Y5"/>
<keyword evidence="3" id="KW-1185">Reference proteome</keyword>
<proteinExistence type="predicted"/>
<feature type="transmembrane region" description="Helical" evidence="1">
    <location>
        <begin position="58"/>
        <end position="76"/>
    </location>
</feature>
<protein>
    <submittedName>
        <fullName evidence="2">Uncharacterized protein</fullName>
    </submittedName>
</protein>